<feature type="transmembrane region" description="Helical" evidence="1">
    <location>
        <begin position="163"/>
        <end position="184"/>
    </location>
</feature>
<keyword evidence="1" id="KW-0472">Membrane</keyword>
<keyword evidence="3" id="KW-0012">Acyltransferase</keyword>
<gene>
    <name evidence="3" type="ORF">SCAR479_07222</name>
</gene>
<dbReference type="PANTHER" id="PTHR23028:SF134">
    <property type="entry name" value="PUTATIVE (AFU_ORTHOLOGUE AFUA_4G08520)-RELATED"/>
    <property type="match status" value="1"/>
</dbReference>
<dbReference type="EMBL" id="JARVKM010000030">
    <property type="protein sequence ID" value="KAK9776002.1"/>
    <property type="molecule type" value="Genomic_DNA"/>
</dbReference>
<sequence length="423" mass="47706">MVRKRLVATSQGLESSNQTCQNLADQKNTSPAGEEREKFWTVVPFCITAPLGKTRRSLPRATPTSYINGLRGVACLIVFNQHVLYLLCPWSLRAYGAPNVAKNVLQMPIVRVVYAGDGMVALFFVLSGYVLGYSPLRMIHAGTPADEFLTRLSSSVLRRGIRLFTPMLAFGLMTAVLTWVLPWYEAPKAMNRWRQDDDNSLSAFLRHLSRFAVDALSGMDPFDFSWANGEPEGWSHCWTIPHQYRGSLAVYMACLATCRLTPTIRKAMFLGLALWVICSPRHYWEMSCFFSGLLLAETRISSTLNGLQPQPCKPWTKHFSIAIRTLALIVSTVFLGWPVWGSTTQQPYVLLRRAIVPETWASDGFYEGDHSRRYLYSIGAVLMFWALEGLPWAKRLLSRPELIYLDIFIAISTTSMPTLGKAR</sequence>
<dbReference type="Proteomes" id="UP001465668">
    <property type="component" value="Unassembled WGS sequence"/>
</dbReference>
<protein>
    <submittedName>
        <fullName evidence="3">Acyltransferase protein</fullName>
    </submittedName>
</protein>
<keyword evidence="3" id="KW-0808">Transferase</keyword>
<feature type="transmembrane region" description="Helical" evidence="1">
    <location>
        <begin position="321"/>
        <end position="340"/>
    </location>
</feature>
<dbReference type="PANTHER" id="PTHR23028">
    <property type="entry name" value="ACETYLTRANSFERASE"/>
    <property type="match status" value="1"/>
</dbReference>
<dbReference type="Pfam" id="PF01757">
    <property type="entry name" value="Acyl_transf_3"/>
    <property type="match status" value="1"/>
</dbReference>
<feature type="domain" description="Acyltransferase 3" evidence="2">
    <location>
        <begin position="66"/>
        <end position="387"/>
    </location>
</feature>
<reference evidence="3 4" key="1">
    <citation type="submission" date="2024-02" db="EMBL/GenBank/DDBJ databases">
        <title>First draft genome assembly of two strains of Seiridium cardinale.</title>
        <authorList>
            <person name="Emiliani G."/>
            <person name="Scali E."/>
        </authorList>
    </citation>
    <scope>NUCLEOTIDE SEQUENCE [LARGE SCALE GENOMIC DNA]</scope>
    <source>
        <strain evidence="3 4">BM-138-000479</strain>
    </source>
</reference>
<dbReference type="InterPro" id="IPR002656">
    <property type="entry name" value="Acyl_transf_3_dom"/>
</dbReference>
<evidence type="ECO:0000313" key="4">
    <source>
        <dbReference type="Proteomes" id="UP001465668"/>
    </source>
</evidence>
<accession>A0ABR2XQS1</accession>
<evidence type="ECO:0000256" key="1">
    <source>
        <dbReference type="SAM" id="Phobius"/>
    </source>
</evidence>
<evidence type="ECO:0000259" key="2">
    <source>
        <dbReference type="Pfam" id="PF01757"/>
    </source>
</evidence>
<evidence type="ECO:0000313" key="3">
    <source>
        <dbReference type="EMBL" id="KAK9776002.1"/>
    </source>
</evidence>
<feature type="transmembrane region" description="Helical" evidence="1">
    <location>
        <begin position="112"/>
        <end position="131"/>
    </location>
</feature>
<keyword evidence="1" id="KW-1133">Transmembrane helix</keyword>
<name>A0ABR2XQS1_9PEZI</name>
<proteinExistence type="predicted"/>
<keyword evidence="4" id="KW-1185">Reference proteome</keyword>
<dbReference type="InterPro" id="IPR050879">
    <property type="entry name" value="Acyltransferase_3"/>
</dbReference>
<organism evidence="3 4">
    <name type="scientific">Seiridium cardinale</name>
    <dbReference type="NCBI Taxonomy" id="138064"/>
    <lineage>
        <taxon>Eukaryota</taxon>
        <taxon>Fungi</taxon>
        <taxon>Dikarya</taxon>
        <taxon>Ascomycota</taxon>
        <taxon>Pezizomycotina</taxon>
        <taxon>Sordariomycetes</taxon>
        <taxon>Xylariomycetidae</taxon>
        <taxon>Amphisphaeriales</taxon>
        <taxon>Sporocadaceae</taxon>
        <taxon>Seiridium</taxon>
    </lineage>
</organism>
<keyword evidence="1" id="KW-0812">Transmembrane</keyword>
<dbReference type="GO" id="GO:0016746">
    <property type="term" value="F:acyltransferase activity"/>
    <property type="evidence" value="ECO:0007669"/>
    <property type="project" value="UniProtKB-KW"/>
</dbReference>
<comment type="caution">
    <text evidence="3">The sequence shown here is derived from an EMBL/GenBank/DDBJ whole genome shotgun (WGS) entry which is preliminary data.</text>
</comment>